<comment type="caution">
    <text evidence="1">The sequence shown here is derived from an EMBL/GenBank/DDBJ whole genome shotgun (WGS) entry which is preliminary data.</text>
</comment>
<name>A0AAW1ZKV8_CULAL</name>
<dbReference type="Proteomes" id="UP001479290">
    <property type="component" value="Unassembled WGS sequence"/>
</dbReference>
<reference evidence="1 2" key="1">
    <citation type="submission" date="2024-05" db="EMBL/GenBank/DDBJ databases">
        <title>A high-quality chromosomal-level genome assembly of Topmouth culter (Culter alburnus).</title>
        <authorList>
            <person name="Zhao H."/>
        </authorList>
    </citation>
    <scope>NUCLEOTIDE SEQUENCE [LARGE SCALE GENOMIC DNA]</scope>
    <source>
        <strain evidence="1">CATC2023</strain>
        <tissue evidence="1">Muscle</tissue>
    </source>
</reference>
<sequence length="103" mass="10764">MGSDTCLQSYTSHTDADGDVIVAVACGVCVGGRELGVSCSVPFTQPGRSGHCEGDPAALQAGSGCDFESLPLFGQRIIEPLFNIHQLCVTDCKVLVSCRETLD</sequence>
<organism evidence="1 2">
    <name type="scientific">Culter alburnus</name>
    <name type="common">Topmouth culter</name>
    <dbReference type="NCBI Taxonomy" id="194366"/>
    <lineage>
        <taxon>Eukaryota</taxon>
        <taxon>Metazoa</taxon>
        <taxon>Chordata</taxon>
        <taxon>Craniata</taxon>
        <taxon>Vertebrata</taxon>
        <taxon>Euteleostomi</taxon>
        <taxon>Actinopterygii</taxon>
        <taxon>Neopterygii</taxon>
        <taxon>Teleostei</taxon>
        <taxon>Ostariophysi</taxon>
        <taxon>Cypriniformes</taxon>
        <taxon>Xenocyprididae</taxon>
        <taxon>Xenocypridinae</taxon>
        <taxon>Culter</taxon>
    </lineage>
</organism>
<evidence type="ECO:0000313" key="2">
    <source>
        <dbReference type="Proteomes" id="UP001479290"/>
    </source>
</evidence>
<protein>
    <submittedName>
        <fullName evidence="1">Uncharacterized protein</fullName>
    </submittedName>
</protein>
<evidence type="ECO:0000313" key="1">
    <source>
        <dbReference type="EMBL" id="KAK9961558.1"/>
    </source>
</evidence>
<accession>A0AAW1ZKV8</accession>
<proteinExistence type="predicted"/>
<keyword evidence="2" id="KW-1185">Reference proteome</keyword>
<dbReference type="AlphaFoldDB" id="A0AAW1ZKV8"/>
<dbReference type="EMBL" id="JAWDJR010000016">
    <property type="protein sequence ID" value="KAK9961558.1"/>
    <property type="molecule type" value="Genomic_DNA"/>
</dbReference>
<gene>
    <name evidence="1" type="ORF">ABG768_009341</name>
</gene>